<sequence length="70" mass="7769">MHTPVALAVGRYLVTPLIRRVEPGRYTASVSVRRGMHDRVFRFVPHFDSDAVASLYALDQGRHIALHGAG</sequence>
<name>A0ABY9AM09_PARCI</name>
<accession>A0ABY9AM09</accession>
<dbReference type="RefSeq" id="WP_041827249.1">
    <property type="nucleotide sequence ID" value="NZ_CP023687.1"/>
</dbReference>
<reference evidence="1 2" key="1">
    <citation type="submission" date="2023-06" db="EMBL/GenBank/DDBJ databases">
        <authorList>
            <person name="Ham H."/>
            <person name="Park D.S."/>
        </authorList>
    </citation>
    <scope>NUCLEOTIDE SEQUENCE [LARGE SCALE GENOMIC DNA]</scope>
    <source>
        <strain evidence="1 2">KACC 17005</strain>
    </source>
</reference>
<dbReference type="Proteomes" id="UP001242732">
    <property type="component" value="Chromosome"/>
</dbReference>
<proteinExistence type="predicted"/>
<dbReference type="EMBL" id="CP127363">
    <property type="protein sequence ID" value="WIY47976.1"/>
    <property type="molecule type" value="Genomic_DNA"/>
</dbReference>
<gene>
    <name evidence="1" type="ORF">QRO08_19450</name>
</gene>
<evidence type="ECO:0000313" key="1">
    <source>
        <dbReference type="EMBL" id="WIY47976.1"/>
    </source>
</evidence>
<evidence type="ECO:0000313" key="2">
    <source>
        <dbReference type="Proteomes" id="UP001242732"/>
    </source>
</evidence>
<keyword evidence="2" id="KW-1185">Reference proteome</keyword>
<protein>
    <submittedName>
        <fullName evidence="1">Uncharacterized protein</fullName>
    </submittedName>
</protein>
<organism evidence="1 2">
    <name type="scientific">Paracidovorax citrulli</name>
    <name type="common">Acidovorax citrulli</name>
    <dbReference type="NCBI Taxonomy" id="80869"/>
    <lineage>
        <taxon>Bacteria</taxon>
        <taxon>Pseudomonadati</taxon>
        <taxon>Pseudomonadota</taxon>
        <taxon>Betaproteobacteria</taxon>
        <taxon>Burkholderiales</taxon>
        <taxon>Comamonadaceae</taxon>
        <taxon>Paracidovorax</taxon>
    </lineage>
</organism>